<evidence type="ECO:0008006" key="7">
    <source>
        <dbReference type="Google" id="ProtNLM"/>
    </source>
</evidence>
<dbReference type="EMBL" id="CAKKLH010000079">
    <property type="protein sequence ID" value="CAH0102336.1"/>
    <property type="molecule type" value="Genomic_DNA"/>
</dbReference>
<evidence type="ECO:0000256" key="2">
    <source>
        <dbReference type="ARBA" id="ARBA00023157"/>
    </source>
</evidence>
<evidence type="ECO:0000256" key="1">
    <source>
        <dbReference type="ARBA" id="ARBA00022729"/>
    </source>
</evidence>
<dbReference type="Proteomes" id="UP000789390">
    <property type="component" value="Unassembled WGS sequence"/>
</dbReference>
<evidence type="ECO:0000256" key="3">
    <source>
        <dbReference type="SAM" id="Phobius"/>
    </source>
</evidence>
<proteinExistence type="predicted"/>
<reference evidence="5" key="1">
    <citation type="submission" date="2021-11" db="EMBL/GenBank/DDBJ databases">
        <authorList>
            <person name="Schell T."/>
        </authorList>
    </citation>
    <scope>NUCLEOTIDE SEQUENCE</scope>
    <source>
        <strain evidence="5">M5</strain>
    </source>
</reference>
<dbReference type="PANTHER" id="PTHR10036">
    <property type="entry name" value="CD59 GLYCOPROTEIN"/>
    <property type="match status" value="1"/>
</dbReference>
<feature type="signal peptide" evidence="4">
    <location>
        <begin position="1"/>
        <end position="25"/>
    </location>
</feature>
<keyword evidence="2" id="KW-1015">Disulfide bond</keyword>
<dbReference type="InterPro" id="IPR045860">
    <property type="entry name" value="Snake_toxin-like_sf"/>
</dbReference>
<keyword evidence="3" id="KW-1133">Transmembrane helix</keyword>
<evidence type="ECO:0000313" key="6">
    <source>
        <dbReference type="Proteomes" id="UP000789390"/>
    </source>
</evidence>
<dbReference type="Gene3D" id="2.10.60.10">
    <property type="entry name" value="CD59"/>
    <property type="match status" value="1"/>
</dbReference>
<keyword evidence="6" id="KW-1185">Reference proteome</keyword>
<gene>
    <name evidence="5" type="ORF">DGAL_LOCUS4731</name>
</gene>
<name>A0A8J2WI22_9CRUS</name>
<dbReference type="PANTHER" id="PTHR10036:SF3">
    <property type="entry name" value="PROTEIN SLEEPLESS-RELATED"/>
    <property type="match status" value="1"/>
</dbReference>
<evidence type="ECO:0000313" key="5">
    <source>
        <dbReference type="EMBL" id="CAH0102336.1"/>
    </source>
</evidence>
<feature type="chain" id="PRO_5035240441" description="UPAR/Ly6 domain-containing protein" evidence="4">
    <location>
        <begin position="26"/>
        <end position="126"/>
    </location>
</feature>
<keyword evidence="3" id="KW-0812">Transmembrane</keyword>
<organism evidence="5 6">
    <name type="scientific">Daphnia galeata</name>
    <dbReference type="NCBI Taxonomy" id="27404"/>
    <lineage>
        <taxon>Eukaryota</taxon>
        <taxon>Metazoa</taxon>
        <taxon>Ecdysozoa</taxon>
        <taxon>Arthropoda</taxon>
        <taxon>Crustacea</taxon>
        <taxon>Branchiopoda</taxon>
        <taxon>Diplostraca</taxon>
        <taxon>Cladocera</taxon>
        <taxon>Anomopoda</taxon>
        <taxon>Daphniidae</taxon>
        <taxon>Daphnia</taxon>
    </lineage>
</organism>
<feature type="transmembrane region" description="Helical" evidence="3">
    <location>
        <begin position="102"/>
        <end position="124"/>
    </location>
</feature>
<dbReference type="AlphaFoldDB" id="A0A8J2WI22"/>
<protein>
    <recommendedName>
        <fullName evidence="7">UPAR/Ly6 domain-containing protein</fullName>
    </recommendedName>
</protein>
<dbReference type="SUPFAM" id="SSF57302">
    <property type="entry name" value="Snake toxin-like"/>
    <property type="match status" value="1"/>
</dbReference>
<keyword evidence="1 4" id="KW-0732">Signal</keyword>
<keyword evidence="3" id="KW-0472">Membrane</keyword>
<comment type="caution">
    <text evidence="5">The sequence shown here is derived from an EMBL/GenBank/DDBJ whole genome shotgun (WGS) entry which is preliminary data.</text>
</comment>
<sequence length="126" mass="13948">MDGRLWMLSAVFMMMVVLFPAATSALRCLNCKGCSKFEDSQAVTCPSSADRCLKLQMPSGLINRECGDEKTCIDKKNDRDRFLAVHCCETNICNGGISSSRWTSSGVVVVAILLLLATSFRSFFRY</sequence>
<accession>A0A8J2WI22</accession>
<evidence type="ECO:0000256" key="4">
    <source>
        <dbReference type="SAM" id="SignalP"/>
    </source>
</evidence>
<dbReference type="OrthoDB" id="6338087at2759"/>